<feature type="region of interest" description="Disordered" evidence="1">
    <location>
        <begin position="160"/>
        <end position="263"/>
    </location>
</feature>
<feature type="compositionally biased region" description="Low complexity" evidence="1">
    <location>
        <begin position="235"/>
        <end position="245"/>
    </location>
</feature>
<proteinExistence type="predicted"/>
<evidence type="ECO:0000256" key="1">
    <source>
        <dbReference type="SAM" id="MobiDB-lite"/>
    </source>
</evidence>
<evidence type="ECO:0000313" key="3">
    <source>
        <dbReference type="Proteomes" id="UP000033140"/>
    </source>
</evidence>
<name>A0A0E9NES5_SAICN</name>
<reference evidence="2 3" key="3">
    <citation type="journal article" date="2015" name="Genome Announc.">
        <title>Draft Genome Sequence of the Archiascomycetous Yeast Saitoella complicata.</title>
        <authorList>
            <person name="Yamauchi K."/>
            <person name="Kondo S."/>
            <person name="Hamamoto M."/>
            <person name="Takahashi Y."/>
            <person name="Ogura Y."/>
            <person name="Hayashi T."/>
            <person name="Nishida H."/>
        </authorList>
    </citation>
    <scope>NUCLEOTIDE SEQUENCE [LARGE SCALE GENOMIC DNA]</scope>
    <source>
        <strain evidence="2 3">NRRL Y-17804</strain>
    </source>
</reference>
<dbReference type="EMBL" id="BACD03000014">
    <property type="protein sequence ID" value="GAO48349.1"/>
    <property type="molecule type" value="Genomic_DNA"/>
</dbReference>
<feature type="region of interest" description="Disordered" evidence="1">
    <location>
        <begin position="1"/>
        <end position="134"/>
    </location>
</feature>
<dbReference type="STRING" id="698492.A0A0E9NES5"/>
<dbReference type="Proteomes" id="UP000033140">
    <property type="component" value="Unassembled WGS sequence"/>
</dbReference>
<feature type="compositionally biased region" description="Pro residues" evidence="1">
    <location>
        <begin position="195"/>
        <end position="207"/>
    </location>
</feature>
<feature type="region of interest" description="Disordered" evidence="1">
    <location>
        <begin position="458"/>
        <end position="601"/>
    </location>
</feature>
<organism evidence="2 3">
    <name type="scientific">Saitoella complicata (strain BCRC 22490 / CBS 7301 / JCM 7358 / NBRC 10748 / NRRL Y-17804)</name>
    <dbReference type="NCBI Taxonomy" id="698492"/>
    <lineage>
        <taxon>Eukaryota</taxon>
        <taxon>Fungi</taxon>
        <taxon>Dikarya</taxon>
        <taxon>Ascomycota</taxon>
        <taxon>Taphrinomycotina</taxon>
        <taxon>Taphrinomycotina incertae sedis</taxon>
        <taxon>Saitoella</taxon>
    </lineage>
</organism>
<feature type="compositionally biased region" description="Polar residues" evidence="1">
    <location>
        <begin position="514"/>
        <end position="528"/>
    </location>
</feature>
<feature type="compositionally biased region" description="Low complexity" evidence="1">
    <location>
        <begin position="503"/>
        <end position="513"/>
    </location>
</feature>
<protein>
    <submittedName>
        <fullName evidence="2">Uncharacterized protein</fullName>
    </submittedName>
</protein>
<feature type="compositionally biased region" description="Polar residues" evidence="1">
    <location>
        <begin position="170"/>
        <end position="182"/>
    </location>
</feature>
<dbReference type="AlphaFoldDB" id="A0A0E9NES5"/>
<reference evidence="2 3" key="2">
    <citation type="journal article" date="2014" name="J. Gen. Appl. Microbiol.">
        <title>The early diverging ascomycetous budding yeast Saitoella complicata has three histone deacetylases belonging to the Clr6, Hos2, and Rpd3 lineages.</title>
        <authorList>
            <person name="Nishida H."/>
            <person name="Matsumoto T."/>
            <person name="Kondo S."/>
            <person name="Hamamoto M."/>
            <person name="Yoshikawa H."/>
        </authorList>
    </citation>
    <scope>NUCLEOTIDE SEQUENCE [LARGE SCALE GENOMIC DNA]</scope>
    <source>
        <strain evidence="2 3">NRRL Y-17804</strain>
    </source>
</reference>
<gene>
    <name evidence="2" type="ORF">G7K_2522-t1</name>
</gene>
<feature type="compositionally biased region" description="Low complexity" evidence="1">
    <location>
        <begin position="91"/>
        <end position="120"/>
    </location>
</feature>
<keyword evidence="3" id="KW-1185">Reference proteome</keyword>
<accession>A0A0E9NES5</accession>
<feature type="compositionally biased region" description="Basic and acidic residues" evidence="1">
    <location>
        <begin position="160"/>
        <end position="169"/>
    </location>
</feature>
<reference evidence="2 3" key="1">
    <citation type="journal article" date="2011" name="J. Gen. Appl. Microbiol.">
        <title>Draft genome sequencing of the enigmatic yeast Saitoella complicata.</title>
        <authorList>
            <person name="Nishida H."/>
            <person name="Hamamoto M."/>
            <person name="Sugiyama J."/>
        </authorList>
    </citation>
    <scope>NUCLEOTIDE SEQUENCE [LARGE SCALE GENOMIC DNA]</scope>
    <source>
        <strain evidence="2 3">NRRL Y-17804</strain>
    </source>
</reference>
<comment type="caution">
    <text evidence="2">The sequence shown here is derived from an EMBL/GenBank/DDBJ whole genome shotgun (WGS) entry which is preliminary data.</text>
</comment>
<feature type="compositionally biased region" description="Basic and acidic residues" evidence="1">
    <location>
        <begin position="566"/>
        <end position="593"/>
    </location>
</feature>
<evidence type="ECO:0000313" key="2">
    <source>
        <dbReference type="EMBL" id="GAO48349.1"/>
    </source>
</evidence>
<sequence>MQVDARRRSIQSGAPYKQTGQHTAGEMATAVAGVSASSDEHPSAMSSSTPTTLYVLAPPVNKPEEPPSPFKKRDLIPRINLSRSELTDRGSVASASSSQQASSPRNFSRPIRSPRSQRQSLVGDESASDSEDAILSGYEVTTSIIRSRSLNRAQAAKIPVDTRVRRGSKDSTGSSLHIQSRSEGVPRSPTMPLNIPIPPEPEEPFTPSPRRTKSVGSTSSKRRRQKSVSGNGMSTPRTTTPKAPAGTPPWISPYTPSPHLQPEQQLLPTVAKRLERERFEREMAEGKHAFVTVWDKDGQPLLRRPSEMEEEEQRQRILEAEMLAYGAMPTPGEVVGIKDLGHPPSTVGAGDVDDFIDTYLGTDEQTVGYVQGHGLDGGVVLLPTSPVSAHATAAAEQQPIQILPAHEVILESTSYTQSPTHTGQPAATAEPYIRHLTPPLGVEPIQLATAEEMHVVESPLPSPPITRTSFPGPEVGTQTEPFARQRKPMIAMGSRQGSREYSESGGESSTKSGNRTNGTGQRVFSPEQQLEVESEGMAASRRSAGVGTTIIPPESVARLGPMQVFDKVEEPGPAPRVEKRVSSKPPTAKEESTGSRCCIVM</sequence>